<evidence type="ECO:0000256" key="1">
    <source>
        <dbReference type="SAM" id="MobiDB-lite"/>
    </source>
</evidence>
<dbReference type="WBParaSite" id="nRc.2.0.1.t14336-RA">
    <property type="protein sequence ID" value="nRc.2.0.1.t14336-RA"/>
    <property type="gene ID" value="nRc.2.0.1.g14336"/>
</dbReference>
<dbReference type="Proteomes" id="UP000887565">
    <property type="component" value="Unplaced"/>
</dbReference>
<accession>A0A915IJX2</accession>
<proteinExistence type="predicted"/>
<feature type="compositionally biased region" description="Basic residues" evidence="1">
    <location>
        <begin position="86"/>
        <end position="97"/>
    </location>
</feature>
<keyword evidence="2" id="KW-1185">Reference proteome</keyword>
<evidence type="ECO:0000313" key="3">
    <source>
        <dbReference type="WBParaSite" id="nRc.2.0.1.t14336-RA"/>
    </source>
</evidence>
<evidence type="ECO:0000313" key="2">
    <source>
        <dbReference type="Proteomes" id="UP000887565"/>
    </source>
</evidence>
<sequence length="136" mass="15353">MTEGRLIADPLIGDNNRIEGIKSCENLLSTKNNRRLVFLVLVGQYSSDMAETLQFLCQIFIYRRQKNRIKKASPGMKAMKTFKSPLKQKKKLNKRKSFGAETADAETAGDEMAGAETARRRNGLAPKRLFPCRTLT</sequence>
<protein>
    <submittedName>
        <fullName evidence="3">Uncharacterized protein</fullName>
    </submittedName>
</protein>
<organism evidence="2 3">
    <name type="scientific">Romanomermis culicivorax</name>
    <name type="common">Nematode worm</name>
    <dbReference type="NCBI Taxonomy" id="13658"/>
    <lineage>
        <taxon>Eukaryota</taxon>
        <taxon>Metazoa</taxon>
        <taxon>Ecdysozoa</taxon>
        <taxon>Nematoda</taxon>
        <taxon>Enoplea</taxon>
        <taxon>Dorylaimia</taxon>
        <taxon>Mermithida</taxon>
        <taxon>Mermithoidea</taxon>
        <taxon>Mermithidae</taxon>
        <taxon>Romanomermis</taxon>
    </lineage>
</organism>
<name>A0A915IJX2_ROMCU</name>
<feature type="region of interest" description="Disordered" evidence="1">
    <location>
        <begin position="85"/>
        <end position="125"/>
    </location>
</feature>
<dbReference type="AlphaFoldDB" id="A0A915IJX2"/>
<reference evidence="3" key="1">
    <citation type="submission" date="2022-11" db="UniProtKB">
        <authorList>
            <consortium name="WormBaseParasite"/>
        </authorList>
    </citation>
    <scope>IDENTIFICATION</scope>
</reference>